<accession>A0ABQ3LQV9</accession>
<keyword evidence="3" id="KW-1185">Reference proteome</keyword>
<sequence>MKRWVTLTIGLVFLLVGGVWVLQGAGVLTGSFMTGQKLWFLIGLVAFLVGVVLVAATARRTRRAPAEDQASEAD</sequence>
<keyword evidence="1" id="KW-0472">Membrane</keyword>
<feature type="transmembrane region" description="Helical" evidence="1">
    <location>
        <begin position="40"/>
        <end position="58"/>
    </location>
</feature>
<dbReference type="Proteomes" id="UP000635387">
    <property type="component" value="Unassembled WGS sequence"/>
</dbReference>
<keyword evidence="1" id="KW-0812">Transmembrane</keyword>
<evidence type="ECO:0000313" key="3">
    <source>
        <dbReference type="Proteomes" id="UP000635387"/>
    </source>
</evidence>
<name>A0ABQ3LQV9_9PSEU</name>
<protein>
    <recommendedName>
        <fullName evidence="4">Integral membrane protein</fullName>
    </recommendedName>
</protein>
<reference evidence="3" key="1">
    <citation type="journal article" date="2019" name="Int. J. Syst. Evol. Microbiol.">
        <title>The Global Catalogue of Microorganisms (GCM) 10K type strain sequencing project: providing services to taxonomists for standard genome sequencing and annotation.</title>
        <authorList>
            <consortium name="The Broad Institute Genomics Platform"/>
            <consortium name="The Broad Institute Genome Sequencing Center for Infectious Disease"/>
            <person name="Wu L."/>
            <person name="Ma J."/>
        </authorList>
    </citation>
    <scope>NUCLEOTIDE SEQUENCE [LARGE SCALE GENOMIC DNA]</scope>
    <source>
        <strain evidence="3">CGMCC 4.7683</strain>
    </source>
</reference>
<proteinExistence type="predicted"/>
<evidence type="ECO:0008006" key="4">
    <source>
        <dbReference type="Google" id="ProtNLM"/>
    </source>
</evidence>
<organism evidence="2 3">
    <name type="scientific">Amycolatopsis oliviviridis</name>
    <dbReference type="NCBI Taxonomy" id="1471590"/>
    <lineage>
        <taxon>Bacteria</taxon>
        <taxon>Bacillati</taxon>
        <taxon>Actinomycetota</taxon>
        <taxon>Actinomycetes</taxon>
        <taxon>Pseudonocardiales</taxon>
        <taxon>Pseudonocardiaceae</taxon>
        <taxon>Amycolatopsis</taxon>
    </lineage>
</organism>
<evidence type="ECO:0000313" key="2">
    <source>
        <dbReference type="EMBL" id="GHH23381.1"/>
    </source>
</evidence>
<evidence type="ECO:0000256" key="1">
    <source>
        <dbReference type="SAM" id="Phobius"/>
    </source>
</evidence>
<dbReference type="RefSeq" id="WP_191256560.1">
    <property type="nucleotide sequence ID" value="NZ_BNAY01000005.1"/>
</dbReference>
<dbReference type="EMBL" id="BNAY01000005">
    <property type="protein sequence ID" value="GHH23381.1"/>
    <property type="molecule type" value="Genomic_DNA"/>
</dbReference>
<gene>
    <name evidence="2" type="ORF">GCM10017790_46330</name>
</gene>
<keyword evidence="1" id="KW-1133">Transmembrane helix</keyword>
<comment type="caution">
    <text evidence="2">The sequence shown here is derived from an EMBL/GenBank/DDBJ whole genome shotgun (WGS) entry which is preliminary data.</text>
</comment>